<evidence type="ECO:0000256" key="2">
    <source>
        <dbReference type="ARBA" id="ARBA00022771"/>
    </source>
</evidence>
<dbReference type="Pfam" id="PF12861">
    <property type="entry name" value="zf-ANAPC11"/>
    <property type="match status" value="1"/>
</dbReference>
<accession>A0A9X0CY34</accession>
<keyword evidence="4" id="KW-0862">Zinc</keyword>
<dbReference type="InterPro" id="IPR024991">
    <property type="entry name" value="RING-H2_APC11"/>
</dbReference>
<feature type="domain" description="Anaphase-promoting complex subunit 11 RING-H2 finger" evidence="6">
    <location>
        <begin position="51"/>
        <end position="77"/>
    </location>
</feature>
<dbReference type="AlphaFoldDB" id="A0A9X0CY34"/>
<dbReference type="PANTHER" id="PTHR11210">
    <property type="entry name" value="RING BOX"/>
    <property type="match status" value="1"/>
</dbReference>
<dbReference type="GO" id="GO:0005680">
    <property type="term" value="C:anaphase-promoting complex"/>
    <property type="evidence" value="ECO:0007669"/>
    <property type="project" value="InterPro"/>
</dbReference>
<keyword evidence="3" id="KW-0833">Ubl conjugation pathway</keyword>
<keyword evidence="1" id="KW-0479">Metal-binding</keyword>
<organism evidence="7 8">
    <name type="scientific">Desmophyllum pertusum</name>
    <dbReference type="NCBI Taxonomy" id="174260"/>
    <lineage>
        <taxon>Eukaryota</taxon>
        <taxon>Metazoa</taxon>
        <taxon>Cnidaria</taxon>
        <taxon>Anthozoa</taxon>
        <taxon>Hexacorallia</taxon>
        <taxon>Scleractinia</taxon>
        <taxon>Caryophylliina</taxon>
        <taxon>Caryophylliidae</taxon>
        <taxon>Desmophyllum</taxon>
    </lineage>
</organism>
<evidence type="ECO:0000256" key="4">
    <source>
        <dbReference type="ARBA" id="ARBA00022833"/>
    </source>
</evidence>
<dbReference type="InterPro" id="IPR013083">
    <property type="entry name" value="Znf_RING/FYVE/PHD"/>
</dbReference>
<keyword evidence="8" id="KW-1185">Reference proteome</keyword>
<evidence type="ECO:0000313" key="7">
    <source>
        <dbReference type="EMBL" id="KAJ7380232.1"/>
    </source>
</evidence>
<keyword evidence="5" id="KW-0131">Cell cycle</keyword>
<evidence type="ECO:0000313" key="8">
    <source>
        <dbReference type="Proteomes" id="UP001163046"/>
    </source>
</evidence>
<sequence length="89" mass="9510">MEHPSGCCKSCSLPSQSKSFKSPVDGVPFMGLLYPSSWWIGVATWRWVANDDNCGICRMAFDGCCPDCKTPGDDCPLGKNTVKVGAACS</sequence>
<dbReference type="Gene3D" id="3.30.40.10">
    <property type="entry name" value="Zinc/RING finger domain, C3HC4 (zinc finger)"/>
    <property type="match status" value="1"/>
</dbReference>
<evidence type="ECO:0000256" key="3">
    <source>
        <dbReference type="ARBA" id="ARBA00022786"/>
    </source>
</evidence>
<reference evidence="7" key="1">
    <citation type="submission" date="2023-01" db="EMBL/GenBank/DDBJ databases">
        <title>Genome assembly of the deep-sea coral Lophelia pertusa.</title>
        <authorList>
            <person name="Herrera S."/>
            <person name="Cordes E."/>
        </authorList>
    </citation>
    <scope>NUCLEOTIDE SEQUENCE</scope>
    <source>
        <strain evidence="7">USNM1676648</strain>
        <tissue evidence="7">Polyp</tissue>
    </source>
</reference>
<keyword evidence="2" id="KW-0863">Zinc-finger</keyword>
<dbReference type="GO" id="GO:0008270">
    <property type="term" value="F:zinc ion binding"/>
    <property type="evidence" value="ECO:0007669"/>
    <property type="project" value="UniProtKB-KW"/>
</dbReference>
<dbReference type="OrthoDB" id="1681166at2759"/>
<name>A0A9X0CY34_9CNID</name>
<dbReference type="Proteomes" id="UP001163046">
    <property type="component" value="Unassembled WGS sequence"/>
</dbReference>
<dbReference type="GO" id="GO:0097602">
    <property type="term" value="F:cullin family protein binding"/>
    <property type="evidence" value="ECO:0007669"/>
    <property type="project" value="InterPro"/>
</dbReference>
<dbReference type="SUPFAM" id="SSF57850">
    <property type="entry name" value="RING/U-box"/>
    <property type="match status" value="1"/>
</dbReference>
<dbReference type="GO" id="GO:0061630">
    <property type="term" value="F:ubiquitin protein ligase activity"/>
    <property type="evidence" value="ECO:0007669"/>
    <property type="project" value="InterPro"/>
</dbReference>
<evidence type="ECO:0000256" key="1">
    <source>
        <dbReference type="ARBA" id="ARBA00022723"/>
    </source>
</evidence>
<proteinExistence type="predicted"/>
<protein>
    <submittedName>
        <fullName evidence="7">Anaphase promoting complex subunit 11</fullName>
    </submittedName>
</protein>
<comment type="caution">
    <text evidence="7">The sequence shown here is derived from an EMBL/GenBank/DDBJ whole genome shotgun (WGS) entry which is preliminary data.</text>
</comment>
<evidence type="ECO:0000256" key="5">
    <source>
        <dbReference type="ARBA" id="ARBA00023306"/>
    </source>
</evidence>
<evidence type="ECO:0000259" key="6">
    <source>
        <dbReference type="Pfam" id="PF12861"/>
    </source>
</evidence>
<dbReference type="InterPro" id="IPR051031">
    <property type="entry name" value="RING-box_E3_Ubiquitin_Ligase"/>
</dbReference>
<dbReference type="GO" id="GO:0031145">
    <property type="term" value="P:anaphase-promoting complex-dependent catabolic process"/>
    <property type="evidence" value="ECO:0007669"/>
    <property type="project" value="InterPro"/>
</dbReference>
<gene>
    <name evidence="7" type="primary">ANAPC11</name>
    <name evidence="7" type="ORF">OS493_010947</name>
</gene>
<dbReference type="EMBL" id="MU826354">
    <property type="protein sequence ID" value="KAJ7380232.1"/>
    <property type="molecule type" value="Genomic_DNA"/>
</dbReference>